<evidence type="ECO:0000256" key="7">
    <source>
        <dbReference type="RuleBase" id="RU363032"/>
    </source>
</evidence>
<protein>
    <submittedName>
        <fullName evidence="10">Carbohydrate ABC transporter permease</fullName>
    </submittedName>
</protein>
<dbReference type="Proteomes" id="UP000636458">
    <property type="component" value="Unassembled WGS sequence"/>
</dbReference>
<name>A0A934W4Z4_9MICO</name>
<evidence type="ECO:0000256" key="2">
    <source>
        <dbReference type="ARBA" id="ARBA00022448"/>
    </source>
</evidence>
<evidence type="ECO:0000256" key="4">
    <source>
        <dbReference type="ARBA" id="ARBA00022692"/>
    </source>
</evidence>
<keyword evidence="4 7" id="KW-0812">Transmembrane</keyword>
<dbReference type="InterPro" id="IPR000515">
    <property type="entry name" value="MetI-like"/>
</dbReference>
<keyword evidence="2 7" id="KW-0813">Transport</keyword>
<evidence type="ECO:0000313" key="10">
    <source>
        <dbReference type="EMBL" id="MBK4348784.1"/>
    </source>
</evidence>
<dbReference type="PROSITE" id="PS50928">
    <property type="entry name" value="ABC_TM1"/>
    <property type="match status" value="1"/>
</dbReference>
<feature type="transmembrane region" description="Helical" evidence="7">
    <location>
        <begin position="252"/>
        <end position="273"/>
    </location>
</feature>
<keyword evidence="6 7" id="KW-0472">Membrane</keyword>
<dbReference type="EMBL" id="JAEPES010000005">
    <property type="protein sequence ID" value="MBK4348784.1"/>
    <property type="molecule type" value="Genomic_DNA"/>
</dbReference>
<proteinExistence type="inferred from homology"/>
<keyword evidence="5 7" id="KW-1133">Transmembrane helix</keyword>
<evidence type="ECO:0000256" key="1">
    <source>
        <dbReference type="ARBA" id="ARBA00004651"/>
    </source>
</evidence>
<dbReference type="PANTHER" id="PTHR43744">
    <property type="entry name" value="ABC TRANSPORTER PERMEASE PROTEIN MG189-RELATED-RELATED"/>
    <property type="match status" value="1"/>
</dbReference>
<feature type="region of interest" description="Disordered" evidence="8">
    <location>
        <begin position="86"/>
        <end position="110"/>
    </location>
</feature>
<comment type="subcellular location">
    <subcellularLocation>
        <location evidence="1 7">Cell membrane</location>
        <topology evidence="1 7">Multi-pass membrane protein</topology>
    </subcellularLocation>
</comment>
<dbReference type="Gene3D" id="1.10.3720.10">
    <property type="entry name" value="MetI-like"/>
    <property type="match status" value="1"/>
</dbReference>
<keyword evidence="11" id="KW-1185">Reference proteome</keyword>
<feature type="transmembrane region" description="Helical" evidence="7">
    <location>
        <begin position="221"/>
        <end position="246"/>
    </location>
</feature>
<evidence type="ECO:0000259" key="9">
    <source>
        <dbReference type="PROSITE" id="PS50928"/>
    </source>
</evidence>
<evidence type="ECO:0000256" key="3">
    <source>
        <dbReference type="ARBA" id="ARBA00022475"/>
    </source>
</evidence>
<sequence length="391" mass="43162">MVGENPPGRSRSRTHRCLLDHRNAATPDRTGGLQAVHLVDHQQLHPQSARLLGVVDPELQSGRGVLGRSRRRHVHPFVRLFETHQPEDRTVSAQSQTSARPVRKATPGGPRESILSRTAAMLIMGVFTLYFLIPIFWLVVSSTKTLGNFNSTFSLWFTSTSFTDGIANIVKLFTYDDAVFPRWMLNSVVYALVAGGLGTILAAMCGYALAKYRFRGSEAIFNTILGGVLVPATALALPLFLIFSQVSLTNTFWAVFLPSIVSPFGVYLSRIYASSSVPDEIIEAARIDGSGEVRTFFTVSVRLMSPALVTIFLFQFVSIWNNFFLPLIMLRDQSLFPVTLGLFTWNSQVSQIPDIRTLVIAGALVSIIPLLIAFLSLQRFWRNGLGAGGLK</sequence>
<dbReference type="AlphaFoldDB" id="A0A934W4Z4"/>
<accession>A0A934W4Z4</accession>
<dbReference type="PANTHER" id="PTHR43744:SF12">
    <property type="entry name" value="ABC TRANSPORTER PERMEASE PROTEIN MG189-RELATED"/>
    <property type="match status" value="1"/>
</dbReference>
<keyword evidence="3" id="KW-1003">Cell membrane</keyword>
<evidence type="ECO:0000256" key="6">
    <source>
        <dbReference type="ARBA" id="ARBA00023136"/>
    </source>
</evidence>
<feature type="transmembrane region" description="Helical" evidence="7">
    <location>
        <begin position="188"/>
        <end position="209"/>
    </location>
</feature>
<evidence type="ECO:0000313" key="11">
    <source>
        <dbReference type="Proteomes" id="UP000636458"/>
    </source>
</evidence>
<feature type="domain" description="ABC transmembrane type-1" evidence="9">
    <location>
        <begin position="184"/>
        <end position="376"/>
    </location>
</feature>
<evidence type="ECO:0000256" key="8">
    <source>
        <dbReference type="SAM" id="MobiDB-lite"/>
    </source>
</evidence>
<comment type="similarity">
    <text evidence="7">Belongs to the binding-protein-dependent transport system permease family.</text>
</comment>
<feature type="transmembrane region" description="Helical" evidence="7">
    <location>
        <begin position="357"/>
        <end position="377"/>
    </location>
</feature>
<dbReference type="GO" id="GO:0055085">
    <property type="term" value="P:transmembrane transport"/>
    <property type="evidence" value="ECO:0007669"/>
    <property type="project" value="InterPro"/>
</dbReference>
<organism evidence="10 11">
    <name type="scientific">Lacisediminihabitans changchengi</name>
    <dbReference type="NCBI Taxonomy" id="2787634"/>
    <lineage>
        <taxon>Bacteria</taxon>
        <taxon>Bacillati</taxon>
        <taxon>Actinomycetota</taxon>
        <taxon>Actinomycetes</taxon>
        <taxon>Micrococcales</taxon>
        <taxon>Microbacteriaceae</taxon>
        <taxon>Lacisediminihabitans</taxon>
    </lineage>
</organism>
<evidence type="ECO:0000256" key="5">
    <source>
        <dbReference type="ARBA" id="ARBA00022989"/>
    </source>
</evidence>
<dbReference type="InterPro" id="IPR035906">
    <property type="entry name" value="MetI-like_sf"/>
</dbReference>
<dbReference type="Pfam" id="PF00528">
    <property type="entry name" value="BPD_transp_1"/>
    <property type="match status" value="1"/>
</dbReference>
<dbReference type="GO" id="GO:0005886">
    <property type="term" value="C:plasma membrane"/>
    <property type="evidence" value="ECO:0007669"/>
    <property type="project" value="UniProtKB-SubCell"/>
</dbReference>
<comment type="caution">
    <text evidence="10">The sequence shown here is derived from an EMBL/GenBank/DDBJ whole genome shotgun (WGS) entry which is preliminary data.</text>
</comment>
<feature type="transmembrane region" description="Helical" evidence="7">
    <location>
        <begin position="119"/>
        <end position="140"/>
    </location>
</feature>
<gene>
    <name evidence="10" type="ORF">IV501_14175</name>
</gene>
<dbReference type="SUPFAM" id="SSF161098">
    <property type="entry name" value="MetI-like"/>
    <property type="match status" value="1"/>
</dbReference>
<reference evidence="10" key="1">
    <citation type="submission" date="2021-01" db="EMBL/GenBank/DDBJ databases">
        <title>Lacisediminihabitans sp. nov. strain G11-30, isolated from Antarctic Soil.</title>
        <authorList>
            <person name="Li J."/>
        </authorList>
    </citation>
    <scope>NUCLEOTIDE SEQUENCE</scope>
    <source>
        <strain evidence="10">G11-30</strain>
    </source>
</reference>
<dbReference type="CDD" id="cd06261">
    <property type="entry name" value="TM_PBP2"/>
    <property type="match status" value="1"/>
</dbReference>